<feature type="compositionally biased region" description="Acidic residues" evidence="1">
    <location>
        <begin position="290"/>
        <end position="303"/>
    </location>
</feature>
<proteinExistence type="predicted"/>
<name>A0A5J5F9B1_9PEZI</name>
<feature type="region of interest" description="Disordered" evidence="1">
    <location>
        <begin position="279"/>
        <end position="303"/>
    </location>
</feature>
<feature type="compositionally biased region" description="Basic and acidic residues" evidence="1">
    <location>
        <begin position="280"/>
        <end position="289"/>
    </location>
</feature>
<organism evidence="2 3">
    <name type="scientific">Sphaerosporella brunnea</name>
    <dbReference type="NCBI Taxonomy" id="1250544"/>
    <lineage>
        <taxon>Eukaryota</taxon>
        <taxon>Fungi</taxon>
        <taxon>Dikarya</taxon>
        <taxon>Ascomycota</taxon>
        <taxon>Pezizomycotina</taxon>
        <taxon>Pezizomycetes</taxon>
        <taxon>Pezizales</taxon>
        <taxon>Pyronemataceae</taxon>
        <taxon>Sphaerosporella</taxon>
    </lineage>
</organism>
<reference evidence="2 3" key="1">
    <citation type="submission" date="2019-09" db="EMBL/GenBank/DDBJ databases">
        <title>Draft genome of the ectomycorrhizal ascomycete Sphaerosporella brunnea.</title>
        <authorList>
            <consortium name="DOE Joint Genome Institute"/>
            <person name="Benucci G.M."/>
            <person name="Marozzi G."/>
            <person name="Antonielli L."/>
            <person name="Sanchez S."/>
            <person name="Marco P."/>
            <person name="Wang X."/>
            <person name="Falini L.B."/>
            <person name="Barry K."/>
            <person name="Haridas S."/>
            <person name="Lipzen A."/>
            <person name="Labutti K."/>
            <person name="Grigoriev I.V."/>
            <person name="Murat C."/>
            <person name="Martin F."/>
            <person name="Albertini E."/>
            <person name="Donnini D."/>
            <person name="Bonito G."/>
        </authorList>
    </citation>
    <scope>NUCLEOTIDE SEQUENCE [LARGE SCALE GENOMIC DNA]</scope>
    <source>
        <strain evidence="2 3">Sb_GMNB300</strain>
    </source>
</reference>
<dbReference type="Proteomes" id="UP000326924">
    <property type="component" value="Unassembled WGS sequence"/>
</dbReference>
<evidence type="ECO:0000313" key="2">
    <source>
        <dbReference type="EMBL" id="KAA8913975.1"/>
    </source>
</evidence>
<gene>
    <name evidence="2" type="ORF">FN846DRAFT_886236</name>
</gene>
<dbReference type="InParanoid" id="A0A5J5F9B1"/>
<sequence>MPTTPLSLAIQMSGCEAQILKDHFRLSIELPVATLQRIVDNVPGACETPRSLRIRPRFNQAVTVDIVQHPMAFVEEHATKAERRYVALWLQWWASKSDIGVAYPPLEVHQVFHRTWGHIAREGGCGEHIVAAGEDDSEQDGVTDGTGHGLMVRCPRPKPDFSDEGKRPQALKGVPLRVFRETPYPPITVDVAKRVCPICAASKIDTKVWSSVGSLKNHLNKVHGWSLQCPFCPRDKRVPSFKSLGAIRHHFKQKNENGDHTHPWDGEMDAYLLAHFEQSGTDRHRRDPEDGYDEDDDELYAMP</sequence>
<accession>A0A5J5F9B1</accession>
<comment type="caution">
    <text evidence="2">The sequence shown here is derived from an EMBL/GenBank/DDBJ whole genome shotgun (WGS) entry which is preliminary data.</text>
</comment>
<evidence type="ECO:0000256" key="1">
    <source>
        <dbReference type="SAM" id="MobiDB-lite"/>
    </source>
</evidence>
<keyword evidence="3" id="KW-1185">Reference proteome</keyword>
<evidence type="ECO:0000313" key="3">
    <source>
        <dbReference type="Proteomes" id="UP000326924"/>
    </source>
</evidence>
<dbReference type="AlphaFoldDB" id="A0A5J5F9B1"/>
<protein>
    <submittedName>
        <fullName evidence="2">Uncharacterized protein</fullName>
    </submittedName>
</protein>
<dbReference type="EMBL" id="VXIS01000010">
    <property type="protein sequence ID" value="KAA8913975.1"/>
    <property type="molecule type" value="Genomic_DNA"/>
</dbReference>